<sequence length="68" mass="7648">MTHTYGRVSYCVDAPAINGKKKKEEEEEEEKFVQHGWILPEVTSVKHGDADNHALLVDAVKTSNCLFC</sequence>
<dbReference type="Proteomes" id="UP000828390">
    <property type="component" value="Unassembled WGS sequence"/>
</dbReference>
<reference evidence="1" key="2">
    <citation type="submission" date="2020-11" db="EMBL/GenBank/DDBJ databases">
        <authorList>
            <person name="McCartney M.A."/>
            <person name="Auch B."/>
            <person name="Kono T."/>
            <person name="Mallez S."/>
            <person name="Becker A."/>
            <person name="Gohl D.M."/>
            <person name="Silverstein K.A.T."/>
            <person name="Koren S."/>
            <person name="Bechman K.B."/>
            <person name="Herman A."/>
            <person name="Abrahante J.E."/>
            <person name="Garbe J."/>
        </authorList>
    </citation>
    <scope>NUCLEOTIDE SEQUENCE</scope>
    <source>
        <strain evidence="1">Duluth1</strain>
        <tissue evidence="1">Whole animal</tissue>
    </source>
</reference>
<proteinExistence type="predicted"/>
<dbReference type="AlphaFoldDB" id="A0A9D4EEG3"/>
<dbReference type="EMBL" id="JAIWYP010000009">
    <property type="protein sequence ID" value="KAH3779109.1"/>
    <property type="molecule type" value="Genomic_DNA"/>
</dbReference>
<reference evidence="1" key="1">
    <citation type="journal article" date="2019" name="bioRxiv">
        <title>The Genome of the Zebra Mussel, Dreissena polymorpha: A Resource for Invasive Species Research.</title>
        <authorList>
            <person name="McCartney M.A."/>
            <person name="Auch B."/>
            <person name="Kono T."/>
            <person name="Mallez S."/>
            <person name="Zhang Y."/>
            <person name="Obille A."/>
            <person name="Becker A."/>
            <person name="Abrahante J.E."/>
            <person name="Garbe J."/>
            <person name="Badalamenti J.P."/>
            <person name="Herman A."/>
            <person name="Mangelson H."/>
            <person name="Liachko I."/>
            <person name="Sullivan S."/>
            <person name="Sone E.D."/>
            <person name="Koren S."/>
            <person name="Silverstein K.A.T."/>
            <person name="Beckman K.B."/>
            <person name="Gohl D.M."/>
        </authorList>
    </citation>
    <scope>NUCLEOTIDE SEQUENCE</scope>
    <source>
        <strain evidence="1">Duluth1</strain>
        <tissue evidence="1">Whole animal</tissue>
    </source>
</reference>
<accession>A0A9D4EEG3</accession>
<gene>
    <name evidence="1" type="ORF">DPMN_180588</name>
</gene>
<comment type="caution">
    <text evidence="1">The sequence shown here is derived from an EMBL/GenBank/DDBJ whole genome shotgun (WGS) entry which is preliminary data.</text>
</comment>
<protein>
    <submittedName>
        <fullName evidence="1">Uncharacterized protein</fullName>
    </submittedName>
</protein>
<name>A0A9D4EEG3_DREPO</name>
<evidence type="ECO:0000313" key="2">
    <source>
        <dbReference type="Proteomes" id="UP000828390"/>
    </source>
</evidence>
<keyword evidence="2" id="KW-1185">Reference proteome</keyword>
<organism evidence="1 2">
    <name type="scientific">Dreissena polymorpha</name>
    <name type="common">Zebra mussel</name>
    <name type="synonym">Mytilus polymorpha</name>
    <dbReference type="NCBI Taxonomy" id="45954"/>
    <lineage>
        <taxon>Eukaryota</taxon>
        <taxon>Metazoa</taxon>
        <taxon>Spiralia</taxon>
        <taxon>Lophotrochozoa</taxon>
        <taxon>Mollusca</taxon>
        <taxon>Bivalvia</taxon>
        <taxon>Autobranchia</taxon>
        <taxon>Heteroconchia</taxon>
        <taxon>Euheterodonta</taxon>
        <taxon>Imparidentia</taxon>
        <taxon>Neoheterodontei</taxon>
        <taxon>Myida</taxon>
        <taxon>Dreissenoidea</taxon>
        <taxon>Dreissenidae</taxon>
        <taxon>Dreissena</taxon>
    </lineage>
</organism>
<evidence type="ECO:0000313" key="1">
    <source>
        <dbReference type="EMBL" id="KAH3779109.1"/>
    </source>
</evidence>